<dbReference type="InterPro" id="IPR002528">
    <property type="entry name" value="MATE_fam"/>
</dbReference>
<dbReference type="Pfam" id="PF01554">
    <property type="entry name" value="MatE"/>
    <property type="match status" value="2"/>
</dbReference>
<feature type="transmembrane region" description="Helical" evidence="10">
    <location>
        <begin position="138"/>
        <end position="156"/>
    </location>
</feature>
<dbReference type="NCBIfam" id="TIGR00797">
    <property type="entry name" value="matE"/>
    <property type="match status" value="1"/>
</dbReference>
<feature type="transmembrane region" description="Helical" evidence="10">
    <location>
        <begin position="202"/>
        <end position="222"/>
    </location>
</feature>
<evidence type="ECO:0000256" key="10">
    <source>
        <dbReference type="SAM" id="Phobius"/>
    </source>
</evidence>
<proteinExistence type="predicted"/>
<feature type="transmembrane region" description="Helical" evidence="10">
    <location>
        <begin position="20"/>
        <end position="40"/>
    </location>
</feature>
<dbReference type="GO" id="GO:0042910">
    <property type="term" value="F:xenobiotic transmembrane transporter activity"/>
    <property type="evidence" value="ECO:0007669"/>
    <property type="project" value="InterPro"/>
</dbReference>
<keyword evidence="6 10" id="KW-1133">Transmembrane helix</keyword>
<dbReference type="InterPro" id="IPR048279">
    <property type="entry name" value="MdtK-like"/>
</dbReference>
<keyword evidence="4" id="KW-1003">Cell membrane</keyword>
<evidence type="ECO:0000256" key="2">
    <source>
        <dbReference type="ARBA" id="ARBA00022448"/>
    </source>
</evidence>
<feature type="transmembrane region" description="Helical" evidence="10">
    <location>
        <begin position="393"/>
        <end position="417"/>
    </location>
</feature>
<feature type="transmembrane region" description="Helical" evidence="10">
    <location>
        <begin position="423"/>
        <end position="444"/>
    </location>
</feature>
<comment type="caution">
    <text evidence="11">The sequence shown here is derived from an EMBL/GenBank/DDBJ whole genome shotgun (WGS) entry which is preliminary data.</text>
</comment>
<dbReference type="AlphaFoldDB" id="A0AAV3UAC5"/>
<evidence type="ECO:0000256" key="4">
    <source>
        <dbReference type="ARBA" id="ARBA00022475"/>
    </source>
</evidence>
<gene>
    <name evidence="11" type="ORF">GCM10025791_48740</name>
</gene>
<feature type="transmembrane region" description="Helical" evidence="10">
    <location>
        <begin position="60"/>
        <end position="82"/>
    </location>
</feature>
<reference evidence="12" key="1">
    <citation type="journal article" date="2019" name="Int. J. Syst. Evol. Microbiol.">
        <title>The Global Catalogue of Microorganisms (GCM) 10K type strain sequencing project: providing services to taxonomists for standard genome sequencing and annotation.</title>
        <authorList>
            <consortium name="The Broad Institute Genomics Platform"/>
            <consortium name="The Broad Institute Genome Sequencing Center for Infectious Disease"/>
            <person name="Wu L."/>
            <person name="Ma J."/>
        </authorList>
    </citation>
    <scope>NUCLEOTIDE SEQUENCE [LARGE SCALE GENOMIC DNA]</scope>
    <source>
        <strain evidence="12">JCM 19134</strain>
    </source>
</reference>
<keyword evidence="5 10" id="KW-0812">Transmembrane</keyword>
<dbReference type="EMBL" id="BAABLX010000080">
    <property type="protein sequence ID" value="GAA4961472.1"/>
    <property type="molecule type" value="Genomic_DNA"/>
</dbReference>
<keyword evidence="3" id="KW-0050">Antiport</keyword>
<evidence type="ECO:0000256" key="5">
    <source>
        <dbReference type="ARBA" id="ARBA00022692"/>
    </source>
</evidence>
<keyword evidence="8 10" id="KW-0472">Membrane</keyword>
<evidence type="ECO:0000256" key="7">
    <source>
        <dbReference type="ARBA" id="ARBA00023065"/>
    </source>
</evidence>
<evidence type="ECO:0000256" key="8">
    <source>
        <dbReference type="ARBA" id="ARBA00023136"/>
    </source>
</evidence>
<dbReference type="RefSeq" id="WP_345428113.1">
    <property type="nucleotide sequence ID" value="NZ_AP031496.1"/>
</dbReference>
<organism evidence="11 12">
    <name type="scientific">Halioxenophilus aromaticivorans</name>
    <dbReference type="NCBI Taxonomy" id="1306992"/>
    <lineage>
        <taxon>Bacteria</taxon>
        <taxon>Pseudomonadati</taxon>
        <taxon>Pseudomonadota</taxon>
        <taxon>Gammaproteobacteria</taxon>
        <taxon>Alteromonadales</taxon>
        <taxon>Alteromonadaceae</taxon>
        <taxon>Halioxenophilus</taxon>
    </lineage>
</organism>
<keyword evidence="7" id="KW-0406">Ion transport</keyword>
<name>A0AAV3UAC5_9ALTE</name>
<dbReference type="InterPro" id="IPR050222">
    <property type="entry name" value="MATE_MdtK"/>
</dbReference>
<dbReference type="GO" id="GO:0015297">
    <property type="term" value="F:antiporter activity"/>
    <property type="evidence" value="ECO:0007669"/>
    <property type="project" value="UniProtKB-KW"/>
</dbReference>
<dbReference type="PANTHER" id="PTHR43298:SF2">
    <property type="entry name" value="FMN_FAD EXPORTER YEEO-RELATED"/>
    <property type="match status" value="1"/>
</dbReference>
<feature type="transmembrane region" description="Helical" evidence="10">
    <location>
        <begin position="326"/>
        <end position="344"/>
    </location>
</feature>
<keyword evidence="2" id="KW-0813">Transport</keyword>
<evidence type="ECO:0000256" key="9">
    <source>
        <dbReference type="ARBA" id="ARBA00031636"/>
    </source>
</evidence>
<dbReference type="PANTHER" id="PTHR43298">
    <property type="entry name" value="MULTIDRUG RESISTANCE PROTEIN NORM-RELATED"/>
    <property type="match status" value="1"/>
</dbReference>
<feature type="transmembrane region" description="Helical" evidence="10">
    <location>
        <begin position="364"/>
        <end position="386"/>
    </location>
</feature>
<accession>A0AAV3UAC5</accession>
<evidence type="ECO:0000256" key="1">
    <source>
        <dbReference type="ARBA" id="ARBA00004429"/>
    </source>
</evidence>
<protein>
    <recommendedName>
        <fullName evidence="9">Multidrug-efflux transporter</fullName>
    </recommendedName>
</protein>
<evidence type="ECO:0000313" key="12">
    <source>
        <dbReference type="Proteomes" id="UP001409585"/>
    </source>
</evidence>
<evidence type="ECO:0000256" key="6">
    <source>
        <dbReference type="ARBA" id="ARBA00022989"/>
    </source>
</evidence>
<dbReference type="PIRSF" id="PIRSF006603">
    <property type="entry name" value="DinF"/>
    <property type="match status" value="1"/>
</dbReference>
<evidence type="ECO:0000256" key="3">
    <source>
        <dbReference type="ARBA" id="ARBA00022449"/>
    </source>
</evidence>
<evidence type="ECO:0000313" key="11">
    <source>
        <dbReference type="EMBL" id="GAA4961472.1"/>
    </source>
</evidence>
<feature type="transmembrane region" description="Helical" evidence="10">
    <location>
        <begin position="245"/>
        <end position="271"/>
    </location>
</feature>
<keyword evidence="12" id="KW-1185">Reference proteome</keyword>
<feature type="transmembrane region" description="Helical" evidence="10">
    <location>
        <begin position="283"/>
        <end position="306"/>
    </location>
</feature>
<comment type="subcellular location">
    <subcellularLocation>
        <location evidence="1">Cell inner membrane</location>
        <topology evidence="1">Multi-pass membrane protein</topology>
    </subcellularLocation>
</comment>
<dbReference type="Proteomes" id="UP001409585">
    <property type="component" value="Unassembled WGS sequence"/>
</dbReference>
<feature type="transmembrane region" description="Helical" evidence="10">
    <location>
        <begin position="168"/>
        <end position="190"/>
    </location>
</feature>
<feature type="transmembrane region" description="Helical" evidence="10">
    <location>
        <begin position="103"/>
        <end position="126"/>
    </location>
</feature>
<sequence length="456" mass="48522">MLHQIPAPAASQSKPFIIQLLWLAIPIAIGIMVQTSYHIINAFWVGKLGAEALAVVSLSFPIQLVLIAVASGLSLATSILIAQRHGAGNHYEINLLAGQSLTGLTLLAVALTALGLLFAPTIVHWLGTDAKLQTGSVLYFRTTLLGTAFVYLNLTYQSILRGLGEAKAPLFIIIPSVVVNALLDPILIFGAGPIPALGVQGAAYATVITQALSALAGVWLLLRPRFGFNIGAAQLRLNLNRQKQILRVGLPASIEQSMGAVTVAVVTALASQYGVVTLASYGVVFRVLSFCLIPGVGVSMAISILVGRHLGAGENSRVGKMAVKTAAFNFCQLAALGSAVFYYAQPIAEVFAPNDTKLQQYATLVLQIVAVSMPFTSIQMAFNGAFRGAGDTLGAMFISLTSVWIYQIPLSLVLSYYTPLADFGLWWATTASAMLIGITAVIYFRIGNWRKKFELI</sequence>
<dbReference type="GO" id="GO:0006811">
    <property type="term" value="P:monoatomic ion transport"/>
    <property type="evidence" value="ECO:0007669"/>
    <property type="project" value="UniProtKB-KW"/>
</dbReference>
<dbReference type="GO" id="GO:0005886">
    <property type="term" value="C:plasma membrane"/>
    <property type="evidence" value="ECO:0007669"/>
    <property type="project" value="UniProtKB-SubCell"/>
</dbReference>